<organism evidence="2 3">
    <name type="scientific">Thalassobacillus cyri</name>
    <dbReference type="NCBI Taxonomy" id="571932"/>
    <lineage>
        <taxon>Bacteria</taxon>
        <taxon>Bacillati</taxon>
        <taxon>Bacillota</taxon>
        <taxon>Bacilli</taxon>
        <taxon>Bacillales</taxon>
        <taxon>Bacillaceae</taxon>
        <taxon>Thalassobacillus</taxon>
    </lineage>
</organism>
<keyword evidence="1" id="KW-0812">Transmembrane</keyword>
<evidence type="ECO:0000313" key="2">
    <source>
        <dbReference type="EMBL" id="SDZ84227.1"/>
    </source>
</evidence>
<accession>A0A1H3WAV9</accession>
<feature type="transmembrane region" description="Helical" evidence="1">
    <location>
        <begin position="63"/>
        <end position="83"/>
    </location>
</feature>
<name>A0A1H3WAV9_9BACI</name>
<keyword evidence="3" id="KW-1185">Reference proteome</keyword>
<gene>
    <name evidence="2" type="ORF">SAMN05421743_101388</name>
</gene>
<dbReference type="Proteomes" id="UP000198584">
    <property type="component" value="Unassembled WGS sequence"/>
</dbReference>
<protein>
    <submittedName>
        <fullName evidence="2">Uncharacterized protein</fullName>
    </submittedName>
</protein>
<dbReference type="STRING" id="571932.SAMN05421743_101388"/>
<dbReference type="AlphaFoldDB" id="A0A1H3WAV9"/>
<keyword evidence="1" id="KW-0472">Membrane</keyword>
<dbReference type="OrthoDB" id="2454425at2"/>
<sequence length="102" mass="11539">MKFFRIFTVIFIGYLSYMAYEKGIELRGMGRNADGDGIGISFLGIQTAERVPEANIPQHAQGFFVFSIILGISGLLLLFLPLIKKIVPSPFKNWIRKQLETE</sequence>
<proteinExistence type="predicted"/>
<dbReference type="EMBL" id="FNQR01000001">
    <property type="protein sequence ID" value="SDZ84227.1"/>
    <property type="molecule type" value="Genomic_DNA"/>
</dbReference>
<keyword evidence="1" id="KW-1133">Transmembrane helix</keyword>
<evidence type="ECO:0000256" key="1">
    <source>
        <dbReference type="SAM" id="Phobius"/>
    </source>
</evidence>
<dbReference type="RefSeq" id="WP_093041695.1">
    <property type="nucleotide sequence ID" value="NZ_FNQR01000001.1"/>
</dbReference>
<reference evidence="2 3" key="1">
    <citation type="submission" date="2016-10" db="EMBL/GenBank/DDBJ databases">
        <authorList>
            <person name="de Groot N.N."/>
        </authorList>
    </citation>
    <scope>NUCLEOTIDE SEQUENCE [LARGE SCALE GENOMIC DNA]</scope>
    <source>
        <strain evidence="2 3">CCM7597</strain>
    </source>
</reference>
<evidence type="ECO:0000313" key="3">
    <source>
        <dbReference type="Proteomes" id="UP000198584"/>
    </source>
</evidence>